<dbReference type="GO" id="GO:0016787">
    <property type="term" value="F:hydrolase activity"/>
    <property type="evidence" value="ECO:0007669"/>
    <property type="project" value="UniProtKB-KW"/>
</dbReference>
<sequence length="533" mass="60971">MTTKFLKQSVLTLGLTVVILACGDSVSKKVYKSPDEEFGELFKEVQLKAIFPDSKTFADASPKGKVEEVLKRYEEEKSKPNFNLKRFVMENFTFSSPNSKYVSNVKLSPQEHINEIWSVLTRKTKESSGTLVPLVKPYLVQSGAASETYYWDNYFMMLGLQAAGKDTLMANTVLNFAQLIQDYGHVPTGNRSYYFSRSQPPFFASMVKILAQTKGFEDKLIKTLPQIQKEYQYWMSVDKGTDDAQKQNEARKKGEKAYRKVVFVGKNDVLNRYFDDNDTPRPEAYREDILFASKISGRKANQVYRDLRSGIESGWNFSSRWLRDGQNMSTIHTTDILPVDLNAILYDLELTLASIYEANNQTEYAQSMRQLANKRKIVFDKYFWNESTGFYFDYDFVVGKQTGIYSLAAVYPLFFKLASQTQAEKVAKILETQFLQAGGLTTTLSKTGQQWDAPNGWAPLQYLAIQGLRNYGFNDLANRIKQNWIANNLKVYKSTGKMLDKYNVYEEIAGAKYPVQNGYGWTNAILLKLLSEK</sequence>
<dbReference type="PANTHER" id="PTHR23403:SF1">
    <property type="entry name" value="TREHALASE"/>
    <property type="match status" value="1"/>
</dbReference>
<dbReference type="InterPro" id="IPR001661">
    <property type="entry name" value="Glyco_hydro_37"/>
</dbReference>
<evidence type="ECO:0000313" key="3">
    <source>
        <dbReference type="EMBL" id="AFK02997.1"/>
    </source>
</evidence>
<dbReference type="PANTHER" id="PTHR23403">
    <property type="entry name" value="TREHALASE"/>
    <property type="match status" value="1"/>
</dbReference>
<keyword evidence="1 3" id="KW-0378">Hydrolase</keyword>
<dbReference type="InterPro" id="IPR008928">
    <property type="entry name" value="6-hairpin_glycosidase_sf"/>
</dbReference>
<protein>
    <submittedName>
        <fullName evidence="3">Glycoside hydrolase family 37</fullName>
    </submittedName>
</protein>
<evidence type="ECO:0000256" key="2">
    <source>
        <dbReference type="ARBA" id="ARBA00023295"/>
    </source>
</evidence>
<proteinExistence type="predicted"/>
<dbReference type="PRINTS" id="PR00744">
    <property type="entry name" value="GLHYDRLASE37"/>
</dbReference>
<keyword evidence="4" id="KW-1185">Reference proteome</keyword>
<evidence type="ECO:0000256" key="1">
    <source>
        <dbReference type="ARBA" id="ARBA00022801"/>
    </source>
</evidence>
<dbReference type="Pfam" id="PF01204">
    <property type="entry name" value="Trehalase"/>
    <property type="match status" value="1"/>
</dbReference>
<evidence type="ECO:0000313" key="4">
    <source>
        <dbReference type="Proteomes" id="UP000002875"/>
    </source>
</evidence>
<gene>
    <name evidence="3" type="ordered locus">Emtol_1855</name>
</gene>
<dbReference type="Proteomes" id="UP000002875">
    <property type="component" value="Chromosome"/>
</dbReference>
<accession>A0ABM5N0K9</accession>
<dbReference type="EMBL" id="CP002961">
    <property type="protein sequence ID" value="AFK02997.1"/>
    <property type="molecule type" value="Genomic_DNA"/>
</dbReference>
<dbReference type="SUPFAM" id="SSF48208">
    <property type="entry name" value="Six-hairpin glycosidases"/>
    <property type="match status" value="1"/>
</dbReference>
<dbReference type="NCBIfam" id="NF009773">
    <property type="entry name" value="PRK13270.1"/>
    <property type="match status" value="1"/>
</dbReference>
<organism evidence="3 4">
    <name type="scientific">Emticicia oligotrophica (strain DSM 17448 / CIP 109782 / MTCC 6937 / GPTSA100-15)</name>
    <dbReference type="NCBI Taxonomy" id="929562"/>
    <lineage>
        <taxon>Bacteria</taxon>
        <taxon>Pseudomonadati</taxon>
        <taxon>Bacteroidota</taxon>
        <taxon>Cytophagia</taxon>
        <taxon>Cytophagales</taxon>
        <taxon>Leadbetterellaceae</taxon>
        <taxon>Emticicia</taxon>
    </lineage>
</organism>
<dbReference type="RefSeq" id="WP_015028696.1">
    <property type="nucleotide sequence ID" value="NC_018748.1"/>
</dbReference>
<dbReference type="InterPro" id="IPR018232">
    <property type="entry name" value="Glyco_hydro_37_CS"/>
</dbReference>
<name>A0ABM5N0K9_EMTOG</name>
<dbReference type="Gene3D" id="1.50.10.10">
    <property type="match status" value="1"/>
</dbReference>
<dbReference type="PROSITE" id="PS51257">
    <property type="entry name" value="PROKAR_LIPOPROTEIN"/>
    <property type="match status" value="1"/>
</dbReference>
<keyword evidence="2" id="KW-0326">Glycosidase</keyword>
<dbReference type="InterPro" id="IPR012341">
    <property type="entry name" value="6hp_glycosidase-like_sf"/>
</dbReference>
<reference evidence="3 4" key="1">
    <citation type="submission" date="2011-07" db="EMBL/GenBank/DDBJ databases">
        <title>The complete genome of chromosome of Emticicia oligotrophica DSM 17448.</title>
        <authorList>
            <consortium name="US DOE Joint Genome Institute (JGI-PGF)"/>
            <person name="Lucas S."/>
            <person name="Han J."/>
            <person name="Lapidus A."/>
            <person name="Bruce D."/>
            <person name="Goodwin L."/>
            <person name="Pitluck S."/>
            <person name="Peters L."/>
            <person name="Kyrpides N."/>
            <person name="Mavromatis K."/>
            <person name="Ivanova N."/>
            <person name="Ovchinnikova G."/>
            <person name="Teshima H."/>
            <person name="Detter J.C."/>
            <person name="Tapia R."/>
            <person name="Han C."/>
            <person name="Land M."/>
            <person name="Hauser L."/>
            <person name="Markowitz V."/>
            <person name="Cheng J.-F."/>
            <person name="Hugenholtz P."/>
            <person name="Woyke T."/>
            <person name="Wu D."/>
            <person name="Tindall B."/>
            <person name="Pomrenke H."/>
            <person name="Brambilla E."/>
            <person name="Klenk H.-P."/>
            <person name="Eisen J.A."/>
        </authorList>
    </citation>
    <scope>NUCLEOTIDE SEQUENCE [LARGE SCALE GENOMIC DNA]</scope>
    <source>
        <strain evidence="3 4">DSM 17448</strain>
    </source>
</reference>
<dbReference type="PROSITE" id="PS00928">
    <property type="entry name" value="TREHALASE_2"/>
    <property type="match status" value="1"/>
</dbReference>